<evidence type="ECO:0000256" key="2">
    <source>
        <dbReference type="ARBA" id="ARBA00035294"/>
    </source>
</evidence>
<name>A0A1F5S400_9BACT</name>
<dbReference type="GO" id="GO:0006412">
    <property type="term" value="P:translation"/>
    <property type="evidence" value="ECO:0007669"/>
    <property type="project" value="UniProtKB-UniRule"/>
</dbReference>
<organism evidence="5 6">
    <name type="scientific">Candidatus Falkowbacteria bacterium RIFOXYA2_FULL_38_12</name>
    <dbReference type="NCBI Taxonomy" id="1797993"/>
    <lineage>
        <taxon>Bacteria</taxon>
        <taxon>Candidatus Falkowiibacteriota</taxon>
    </lineage>
</organism>
<dbReference type="InterPro" id="IPR020814">
    <property type="entry name" value="Ribosomal_S6_plastid/chlpt"/>
</dbReference>
<sequence length="169" mass="19118">MKHYELLCIIPARYTEGELAGVEGKITDLVKKYEGEVTLTKNLGNIKLAYPIKGTQNAVSLVLEFNADPLKIKDLDSILKLTPEVLRHQLANKKVKTQAEIDKEKLRKEKMEQRLIEKEKQEAEASSTPLVEEIRVEAEEKKEAPTKQPKVSLEELDKKLGEILSGDII</sequence>
<dbReference type="Proteomes" id="UP000177407">
    <property type="component" value="Unassembled WGS sequence"/>
</dbReference>
<comment type="caution">
    <text evidence="5">The sequence shown here is derived from an EMBL/GenBank/DDBJ whole genome shotgun (WGS) entry which is preliminary data.</text>
</comment>
<dbReference type="CDD" id="cd00473">
    <property type="entry name" value="bS6"/>
    <property type="match status" value="1"/>
</dbReference>
<dbReference type="InterPro" id="IPR035980">
    <property type="entry name" value="Ribosomal_bS6_sf"/>
</dbReference>
<gene>
    <name evidence="3" type="primary">rpsF</name>
    <name evidence="5" type="ORF">A2257_00455</name>
</gene>
<evidence type="ECO:0000256" key="1">
    <source>
        <dbReference type="ARBA" id="ARBA00009512"/>
    </source>
</evidence>
<comment type="function">
    <text evidence="3">Binds together with bS18 to 16S ribosomal RNA.</text>
</comment>
<dbReference type="GO" id="GO:1990904">
    <property type="term" value="C:ribonucleoprotein complex"/>
    <property type="evidence" value="ECO:0007669"/>
    <property type="project" value="UniProtKB-KW"/>
</dbReference>
<protein>
    <recommendedName>
        <fullName evidence="2 3">Small ribosomal subunit protein bS6</fullName>
    </recommendedName>
</protein>
<keyword evidence="3" id="KW-0694">RNA-binding</keyword>
<evidence type="ECO:0000313" key="6">
    <source>
        <dbReference type="Proteomes" id="UP000177407"/>
    </source>
</evidence>
<dbReference type="SUPFAM" id="SSF54995">
    <property type="entry name" value="Ribosomal protein S6"/>
    <property type="match status" value="1"/>
</dbReference>
<accession>A0A1F5S400</accession>
<feature type="coiled-coil region" evidence="4">
    <location>
        <begin position="94"/>
        <end position="128"/>
    </location>
</feature>
<dbReference type="InterPro" id="IPR000529">
    <property type="entry name" value="Ribosomal_bS6"/>
</dbReference>
<reference evidence="5 6" key="1">
    <citation type="journal article" date="2016" name="Nat. Commun.">
        <title>Thousands of microbial genomes shed light on interconnected biogeochemical processes in an aquifer system.</title>
        <authorList>
            <person name="Anantharaman K."/>
            <person name="Brown C.T."/>
            <person name="Hug L.A."/>
            <person name="Sharon I."/>
            <person name="Castelle C.J."/>
            <person name="Probst A.J."/>
            <person name="Thomas B.C."/>
            <person name="Singh A."/>
            <person name="Wilkins M.J."/>
            <person name="Karaoz U."/>
            <person name="Brodie E.L."/>
            <person name="Williams K.H."/>
            <person name="Hubbard S.S."/>
            <person name="Banfield J.F."/>
        </authorList>
    </citation>
    <scope>NUCLEOTIDE SEQUENCE [LARGE SCALE GENOMIC DNA]</scope>
</reference>
<dbReference type="GO" id="GO:0005737">
    <property type="term" value="C:cytoplasm"/>
    <property type="evidence" value="ECO:0007669"/>
    <property type="project" value="UniProtKB-ARBA"/>
</dbReference>
<dbReference type="PANTHER" id="PTHR21011:SF1">
    <property type="entry name" value="SMALL RIBOSOMAL SUBUNIT PROTEIN BS6M"/>
    <property type="match status" value="1"/>
</dbReference>
<dbReference type="EMBL" id="MFGA01000006">
    <property type="protein sequence ID" value="OGF21414.1"/>
    <property type="molecule type" value="Genomic_DNA"/>
</dbReference>
<keyword evidence="3" id="KW-0687">Ribonucleoprotein</keyword>
<dbReference type="HAMAP" id="MF_00360">
    <property type="entry name" value="Ribosomal_bS6"/>
    <property type="match status" value="1"/>
</dbReference>
<dbReference type="AlphaFoldDB" id="A0A1F5S400"/>
<dbReference type="PANTHER" id="PTHR21011">
    <property type="entry name" value="MITOCHONDRIAL 28S RIBOSOMAL PROTEIN S6"/>
    <property type="match status" value="1"/>
</dbReference>
<dbReference type="NCBIfam" id="TIGR00166">
    <property type="entry name" value="S6"/>
    <property type="match status" value="1"/>
</dbReference>
<dbReference type="Pfam" id="PF01250">
    <property type="entry name" value="Ribosomal_S6"/>
    <property type="match status" value="1"/>
</dbReference>
<dbReference type="GO" id="GO:0003735">
    <property type="term" value="F:structural constituent of ribosome"/>
    <property type="evidence" value="ECO:0007669"/>
    <property type="project" value="InterPro"/>
</dbReference>
<evidence type="ECO:0000256" key="3">
    <source>
        <dbReference type="HAMAP-Rule" id="MF_00360"/>
    </source>
</evidence>
<evidence type="ECO:0000256" key="4">
    <source>
        <dbReference type="SAM" id="Coils"/>
    </source>
</evidence>
<dbReference type="Gene3D" id="3.30.70.60">
    <property type="match status" value="1"/>
</dbReference>
<dbReference type="GO" id="GO:0070181">
    <property type="term" value="F:small ribosomal subunit rRNA binding"/>
    <property type="evidence" value="ECO:0007669"/>
    <property type="project" value="TreeGrafter"/>
</dbReference>
<keyword evidence="3" id="KW-0699">rRNA-binding</keyword>
<comment type="similarity">
    <text evidence="1 3">Belongs to the bacterial ribosomal protein bS6 family.</text>
</comment>
<keyword evidence="4" id="KW-0175">Coiled coil</keyword>
<proteinExistence type="inferred from homology"/>
<keyword evidence="3 5" id="KW-0689">Ribosomal protein</keyword>
<evidence type="ECO:0000313" key="5">
    <source>
        <dbReference type="EMBL" id="OGF21414.1"/>
    </source>
</evidence>
<dbReference type="InterPro" id="IPR014717">
    <property type="entry name" value="Transl_elong_EF1B/ribsomal_bS6"/>
</dbReference>
<dbReference type="GO" id="GO:0005840">
    <property type="term" value="C:ribosome"/>
    <property type="evidence" value="ECO:0007669"/>
    <property type="project" value="UniProtKB-KW"/>
</dbReference>